<keyword evidence="2" id="KW-1185">Reference proteome</keyword>
<dbReference type="EMBL" id="QVTD01000026">
    <property type="protein sequence ID" value="RFU60454.1"/>
    <property type="molecule type" value="Genomic_DNA"/>
</dbReference>
<accession>A0A372L651</accession>
<proteinExistence type="predicted"/>
<evidence type="ECO:0000313" key="1">
    <source>
        <dbReference type="EMBL" id="RFU60454.1"/>
    </source>
</evidence>
<dbReference type="OrthoDB" id="2718899at2"/>
<dbReference type="AlphaFoldDB" id="A0A372L651"/>
<gene>
    <name evidence="1" type="ORF">D0466_21655</name>
</gene>
<sequence length="151" mass="17326">MTWIVAISIAIGCIIKFSMNPPSAVVAWISSKFALHAQLNSKDITVSYNGTHLEEEEKIRFTDYFNEAIFLKKYYIFPGNEKLFLHPETNVIPYVIKVKGRKKDVDIFVYSYDDHVDVVKQCKKKVVSYSLRSDYLQTITISTKGFSAKTV</sequence>
<dbReference type="RefSeq" id="WP_117324574.1">
    <property type="nucleotide sequence ID" value="NZ_QVTD01000026.1"/>
</dbReference>
<protein>
    <recommendedName>
        <fullName evidence="3">YfmQ family protein</fullName>
    </recommendedName>
</protein>
<reference evidence="1 2" key="1">
    <citation type="submission" date="2018-08" db="EMBL/GenBank/DDBJ databases">
        <title>Bacillus chawlae sp. nov., Bacillus glennii sp. nov., and Bacillus saganii sp. nov. Isolated from the Vehicle Assembly Building at Kennedy Space Center where the Viking Spacecraft were Assembled.</title>
        <authorList>
            <person name="Seuylemezian A."/>
            <person name="Vaishampayan P."/>
        </authorList>
    </citation>
    <scope>NUCLEOTIDE SEQUENCE [LARGE SCALE GENOMIC DNA]</scope>
    <source>
        <strain evidence="1 2">V44-8</strain>
    </source>
</reference>
<comment type="caution">
    <text evidence="1">The sequence shown here is derived from an EMBL/GenBank/DDBJ whole genome shotgun (WGS) entry which is preliminary data.</text>
</comment>
<dbReference type="InterPro" id="IPR019723">
    <property type="entry name" value="Uncharacterised_YfmQ"/>
</dbReference>
<organism evidence="1 2">
    <name type="scientific">Peribacillus glennii</name>
    <dbReference type="NCBI Taxonomy" id="2303991"/>
    <lineage>
        <taxon>Bacteria</taxon>
        <taxon>Bacillati</taxon>
        <taxon>Bacillota</taxon>
        <taxon>Bacilli</taxon>
        <taxon>Bacillales</taxon>
        <taxon>Bacillaceae</taxon>
        <taxon>Peribacillus</taxon>
    </lineage>
</organism>
<dbReference type="Proteomes" id="UP000262939">
    <property type="component" value="Unassembled WGS sequence"/>
</dbReference>
<dbReference type="Pfam" id="PF10787">
    <property type="entry name" value="YfmQ"/>
    <property type="match status" value="1"/>
</dbReference>
<name>A0A372L651_9BACI</name>
<evidence type="ECO:0000313" key="2">
    <source>
        <dbReference type="Proteomes" id="UP000262939"/>
    </source>
</evidence>
<evidence type="ECO:0008006" key="3">
    <source>
        <dbReference type="Google" id="ProtNLM"/>
    </source>
</evidence>